<comment type="caution">
    <text evidence="1">The sequence shown here is derived from an EMBL/GenBank/DDBJ whole genome shotgun (WGS) entry which is preliminary data.</text>
</comment>
<dbReference type="EMBL" id="CADEAL010003971">
    <property type="protein sequence ID" value="CAB1448273.1"/>
    <property type="molecule type" value="Genomic_DNA"/>
</dbReference>
<dbReference type="AlphaFoldDB" id="A0A9N7VH75"/>
<accession>A0A9N7VH75</accession>
<reference evidence="1" key="1">
    <citation type="submission" date="2020-03" db="EMBL/GenBank/DDBJ databases">
        <authorList>
            <person name="Weist P."/>
        </authorList>
    </citation>
    <scope>NUCLEOTIDE SEQUENCE</scope>
</reference>
<sequence length="188" mass="21277">MDFFIMSSNAQQNRDNKPIRLHVSGALGFTACWRKFFLHSAYSLSPLVCPWHSSRSPLIHFAKALAPFIKGTQMGHYHGLHLLNTEDSKLRLRCKMAAFFCEQDTEQWCREPEIANLRLSNSPALKWGEQVAVVMLGCLTAALVTARHLGTVYQKMARPASASRVRAMADLMADLKPPGHVHMRWLFL</sequence>
<name>A0A9N7VH75_PLEPL</name>
<keyword evidence="2" id="KW-1185">Reference proteome</keyword>
<organism evidence="1 2">
    <name type="scientific">Pleuronectes platessa</name>
    <name type="common">European plaice</name>
    <dbReference type="NCBI Taxonomy" id="8262"/>
    <lineage>
        <taxon>Eukaryota</taxon>
        <taxon>Metazoa</taxon>
        <taxon>Chordata</taxon>
        <taxon>Craniata</taxon>
        <taxon>Vertebrata</taxon>
        <taxon>Euteleostomi</taxon>
        <taxon>Actinopterygii</taxon>
        <taxon>Neopterygii</taxon>
        <taxon>Teleostei</taxon>
        <taxon>Neoteleostei</taxon>
        <taxon>Acanthomorphata</taxon>
        <taxon>Carangaria</taxon>
        <taxon>Pleuronectiformes</taxon>
        <taxon>Pleuronectoidei</taxon>
        <taxon>Pleuronectidae</taxon>
        <taxon>Pleuronectes</taxon>
    </lineage>
</organism>
<proteinExistence type="predicted"/>
<evidence type="ECO:0000313" key="1">
    <source>
        <dbReference type="EMBL" id="CAB1448273.1"/>
    </source>
</evidence>
<dbReference type="Proteomes" id="UP001153269">
    <property type="component" value="Unassembled WGS sequence"/>
</dbReference>
<gene>
    <name evidence="1" type="ORF">PLEPLA_LOCUS35930</name>
</gene>
<evidence type="ECO:0000313" key="2">
    <source>
        <dbReference type="Proteomes" id="UP001153269"/>
    </source>
</evidence>
<protein>
    <submittedName>
        <fullName evidence="1">Uncharacterized protein</fullName>
    </submittedName>
</protein>